<feature type="transmembrane region" description="Helical" evidence="7">
    <location>
        <begin position="155"/>
        <end position="173"/>
    </location>
</feature>
<comment type="subcellular location">
    <subcellularLocation>
        <location evidence="1">Cell membrane</location>
        <topology evidence="1">Multi-pass membrane protein</topology>
    </subcellularLocation>
</comment>
<dbReference type="PROSITE" id="PS50928">
    <property type="entry name" value="ABC_TM1"/>
    <property type="match status" value="1"/>
</dbReference>
<evidence type="ECO:0000256" key="1">
    <source>
        <dbReference type="ARBA" id="ARBA00004651"/>
    </source>
</evidence>
<feature type="transmembrane region" description="Helical" evidence="7">
    <location>
        <begin position="249"/>
        <end position="270"/>
    </location>
</feature>
<keyword evidence="2" id="KW-0813">Transport</keyword>
<proteinExistence type="predicted"/>
<name>A0A6J6U3P8_9ZZZZ</name>
<evidence type="ECO:0000256" key="4">
    <source>
        <dbReference type="ARBA" id="ARBA00022692"/>
    </source>
</evidence>
<evidence type="ECO:0000259" key="8">
    <source>
        <dbReference type="PROSITE" id="PS50928"/>
    </source>
</evidence>
<dbReference type="PANTHER" id="PTHR30151:SF25">
    <property type="entry name" value="TAURINE TRANSPORT SYSTEM PERMEASE PROTEIN TAUC"/>
    <property type="match status" value="1"/>
</dbReference>
<sequence>MSDLLTERTAARPNHRQEEAVRAKGVSVRRKRAVTLGRSLAGLLTLALVWETAPRLGLVDAYFIPPLHVVLQTWWEMVTSGELWRHVSASLVRSAVGFGLAIVLAIPLGAAIAWYRPVREFSTPVLEIFRNTAALAILPVFILLLGIGETSKVAIVLYACFFPILLSTISGVASVDVQLLRTARVLGLSPVETFRKVVFPAAVPTIFTGIRISGAAAILVLIAAEMIGATAGLGFLINYAQFNFLIPTMYAAIITTSAIGVGVNYGLVALERRFSRWRA</sequence>
<reference evidence="9" key="1">
    <citation type="submission" date="2020-05" db="EMBL/GenBank/DDBJ databases">
        <authorList>
            <person name="Chiriac C."/>
            <person name="Salcher M."/>
            <person name="Ghai R."/>
            <person name="Kavagutti S V."/>
        </authorList>
    </citation>
    <scope>NUCLEOTIDE SEQUENCE</scope>
</reference>
<feature type="transmembrane region" description="Helical" evidence="7">
    <location>
        <begin position="95"/>
        <end position="116"/>
    </location>
</feature>
<organism evidence="9">
    <name type="scientific">freshwater metagenome</name>
    <dbReference type="NCBI Taxonomy" id="449393"/>
    <lineage>
        <taxon>unclassified sequences</taxon>
        <taxon>metagenomes</taxon>
        <taxon>ecological metagenomes</taxon>
    </lineage>
</organism>
<evidence type="ECO:0000256" key="2">
    <source>
        <dbReference type="ARBA" id="ARBA00022448"/>
    </source>
</evidence>
<dbReference type="GO" id="GO:0005886">
    <property type="term" value="C:plasma membrane"/>
    <property type="evidence" value="ECO:0007669"/>
    <property type="project" value="UniProtKB-SubCell"/>
</dbReference>
<dbReference type="SUPFAM" id="SSF161098">
    <property type="entry name" value="MetI-like"/>
    <property type="match status" value="1"/>
</dbReference>
<dbReference type="GO" id="GO:0010438">
    <property type="term" value="P:cellular response to sulfur starvation"/>
    <property type="evidence" value="ECO:0007669"/>
    <property type="project" value="TreeGrafter"/>
</dbReference>
<dbReference type="InterPro" id="IPR000515">
    <property type="entry name" value="MetI-like"/>
</dbReference>
<dbReference type="AlphaFoldDB" id="A0A6J6U3P8"/>
<dbReference type="PANTHER" id="PTHR30151">
    <property type="entry name" value="ALKANE SULFONATE ABC TRANSPORTER-RELATED, MEMBRANE SUBUNIT"/>
    <property type="match status" value="1"/>
</dbReference>
<evidence type="ECO:0000256" key="5">
    <source>
        <dbReference type="ARBA" id="ARBA00022989"/>
    </source>
</evidence>
<dbReference type="EMBL" id="CAEZYQ010000017">
    <property type="protein sequence ID" value="CAB4754116.1"/>
    <property type="molecule type" value="Genomic_DNA"/>
</dbReference>
<evidence type="ECO:0000256" key="3">
    <source>
        <dbReference type="ARBA" id="ARBA00022475"/>
    </source>
</evidence>
<evidence type="ECO:0000313" key="9">
    <source>
        <dbReference type="EMBL" id="CAB4754116.1"/>
    </source>
</evidence>
<feature type="transmembrane region" description="Helical" evidence="7">
    <location>
        <begin position="217"/>
        <end position="237"/>
    </location>
</feature>
<evidence type="ECO:0000256" key="7">
    <source>
        <dbReference type="SAM" id="Phobius"/>
    </source>
</evidence>
<dbReference type="CDD" id="cd06261">
    <property type="entry name" value="TM_PBP2"/>
    <property type="match status" value="1"/>
</dbReference>
<dbReference type="InterPro" id="IPR035906">
    <property type="entry name" value="MetI-like_sf"/>
</dbReference>
<keyword evidence="6 7" id="KW-0472">Membrane</keyword>
<gene>
    <name evidence="9" type="ORF">UFOPK2761_02178</name>
</gene>
<feature type="domain" description="ABC transmembrane type-1" evidence="8">
    <location>
        <begin position="87"/>
        <end position="271"/>
    </location>
</feature>
<keyword evidence="3" id="KW-1003">Cell membrane</keyword>
<dbReference type="Gene3D" id="1.10.3720.10">
    <property type="entry name" value="MetI-like"/>
    <property type="match status" value="1"/>
</dbReference>
<keyword evidence="5 7" id="KW-1133">Transmembrane helix</keyword>
<dbReference type="Pfam" id="PF00528">
    <property type="entry name" value="BPD_transp_1"/>
    <property type="match status" value="1"/>
</dbReference>
<feature type="transmembrane region" description="Helical" evidence="7">
    <location>
        <begin position="33"/>
        <end position="50"/>
    </location>
</feature>
<accession>A0A6J6U3P8</accession>
<evidence type="ECO:0000256" key="6">
    <source>
        <dbReference type="ARBA" id="ARBA00023136"/>
    </source>
</evidence>
<dbReference type="GO" id="GO:0055085">
    <property type="term" value="P:transmembrane transport"/>
    <property type="evidence" value="ECO:0007669"/>
    <property type="project" value="InterPro"/>
</dbReference>
<protein>
    <submittedName>
        <fullName evidence="9">Unannotated protein</fullName>
    </submittedName>
</protein>
<feature type="transmembrane region" description="Helical" evidence="7">
    <location>
        <begin position="128"/>
        <end position="148"/>
    </location>
</feature>
<keyword evidence="4 7" id="KW-0812">Transmembrane</keyword>